<feature type="domain" description="Peptidase S26" evidence="9">
    <location>
        <begin position="338"/>
        <end position="374"/>
    </location>
</feature>
<dbReference type="PROSITE" id="PS00761">
    <property type="entry name" value="SPASE_I_3"/>
    <property type="match status" value="1"/>
</dbReference>
<dbReference type="InterPro" id="IPR019756">
    <property type="entry name" value="Pept_S26A_signal_pept_1_Ser-AS"/>
</dbReference>
<comment type="similarity">
    <text evidence="2 8">Belongs to the peptidase S26 family.</text>
</comment>
<dbReference type="Pfam" id="PF10502">
    <property type="entry name" value="Peptidase_S26"/>
    <property type="match status" value="2"/>
</dbReference>
<evidence type="ECO:0000313" key="10">
    <source>
        <dbReference type="EMBL" id="AWN81852.1"/>
    </source>
</evidence>
<feature type="active site" evidence="7">
    <location>
        <position position="76"/>
    </location>
</feature>
<proteinExistence type="inferred from homology"/>
<keyword evidence="8" id="KW-0812">Transmembrane</keyword>
<dbReference type="Proteomes" id="UP000245872">
    <property type="component" value="Chromosome"/>
</dbReference>
<keyword evidence="5 8" id="KW-0645">Protease</keyword>
<dbReference type="InterPro" id="IPR000223">
    <property type="entry name" value="Pept_S26A_signal_pept_1"/>
</dbReference>
<evidence type="ECO:0000256" key="5">
    <source>
        <dbReference type="ARBA" id="ARBA00022670"/>
    </source>
</evidence>
<dbReference type="GO" id="GO:0004252">
    <property type="term" value="F:serine-type endopeptidase activity"/>
    <property type="evidence" value="ECO:0007669"/>
    <property type="project" value="InterPro"/>
</dbReference>
<accession>A0A2Z3LCE9</accession>
<feature type="transmembrane region" description="Helical" evidence="8">
    <location>
        <begin position="48"/>
        <end position="72"/>
    </location>
</feature>
<dbReference type="InterPro" id="IPR019758">
    <property type="entry name" value="Pept_S26A_signal_pept_1_CS"/>
</dbReference>
<dbReference type="AlphaFoldDB" id="A0A2Z3LCE9"/>
<sequence length="397" mass="45111">MVGAAGFIVRNSSVLFRTRTKGEKMGNVFLGKKQKKNKKAVLHTLREWVSSLSLAIIAATLIRWVLMGLYVIPSESMEPTLLTGDFILVSKLHYGARTPTTPLQLPLTHQTLPFLNAAGKKIKAYSDWLQLPSYRLPGISKVQRNDVIVFNQPIGPEPPDLRDYWIKRCVAIPGDLLHIVHKKLYINGTLRVTSGEQYRYFVQTKRHLTDVFFEKNGIKRYKADTMFGQTGYAIHTTPEKVKQLIAILPAYIHAIDPVEDIRGIFQSAIYPFHAAFSWSKDNFGPLTIPKKGMTVPMNEENSILYGQTIERFEGKKSVQFTEGSCWIDGKAVSAYTFCKDYYFVMGDNRDNSCDGRFIGFVPEDYIVGKAIIVLLSSSSSKGFWHGIRWNRFFKQIH</sequence>
<dbReference type="PRINTS" id="PR00727">
    <property type="entry name" value="LEADERPTASE"/>
</dbReference>
<dbReference type="RefSeq" id="WP_109997271.1">
    <property type="nucleotide sequence ID" value="NZ_CP029619.1"/>
</dbReference>
<dbReference type="InterPro" id="IPR036286">
    <property type="entry name" value="LexA/Signal_pep-like_sf"/>
</dbReference>
<evidence type="ECO:0000256" key="6">
    <source>
        <dbReference type="ARBA" id="ARBA00022801"/>
    </source>
</evidence>
<keyword evidence="8" id="KW-0472">Membrane</keyword>
<evidence type="ECO:0000256" key="8">
    <source>
        <dbReference type="RuleBase" id="RU362042"/>
    </source>
</evidence>
<evidence type="ECO:0000256" key="4">
    <source>
        <dbReference type="ARBA" id="ARBA00019232"/>
    </source>
</evidence>
<reference evidence="10 11" key="1">
    <citation type="submission" date="2018-05" db="EMBL/GenBank/DDBJ databases">
        <title>Candidatus Cardinium hertigii Genome Assembly.</title>
        <authorList>
            <person name="Showmaker K.C."/>
            <person name="Walden K.O."/>
            <person name="Fields C.J."/>
            <person name="Lambert K.N."/>
            <person name="Hudson M.E."/>
        </authorList>
    </citation>
    <scope>NUCLEOTIDE SEQUENCE [LARGE SCALE GENOMIC DNA]</scope>
    <source>
        <strain evidence="11">cHgTN10</strain>
    </source>
</reference>
<dbReference type="InterPro" id="IPR019533">
    <property type="entry name" value="Peptidase_S26"/>
</dbReference>
<keyword evidence="6 8" id="KW-0378">Hydrolase</keyword>
<comment type="subcellular location">
    <subcellularLocation>
        <location evidence="8">Membrane</location>
        <topology evidence="8">Single-pass type II membrane protein</topology>
    </subcellularLocation>
</comment>
<dbReference type="GO" id="GO:0016020">
    <property type="term" value="C:membrane"/>
    <property type="evidence" value="ECO:0007669"/>
    <property type="project" value="UniProtKB-SubCell"/>
</dbReference>
<evidence type="ECO:0000256" key="1">
    <source>
        <dbReference type="ARBA" id="ARBA00000677"/>
    </source>
</evidence>
<comment type="catalytic activity">
    <reaction evidence="1 8">
        <text>Cleavage of hydrophobic, N-terminal signal or leader sequences from secreted and periplasmic proteins.</text>
        <dbReference type="EC" id="3.4.21.89"/>
    </reaction>
</comment>
<dbReference type="Gene3D" id="2.10.109.10">
    <property type="entry name" value="Umud Fragment, subunit A"/>
    <property type="match status" value="2"/>
</dbReference>
<dbReference type="KEGG" id="cher:DK880_00532"/>
<evidence type="ECO:0000256" key="3">
    <source>
        <dbReference type="ARBA" id="ARBA00013208"/>
    </source>
</evidence>
<dbReference type="EC" id="3.4.21.89" evidence="3 8"/>
<organism evidence="10 11">
    <name type="scientific">Candidatus Cardinium hertigii</name>
    <dbReference type="NCBI Taxonomy" id="247481"/>
    <lineage>
        <taxon>Bacteria</taxon>
        <taxon>Pseudomonadati</taxon>
        <taxon>Bacteroidota</taxon>
        <taxon>Cytophagia</taxon>
        <taxon>Cytophagales</taxon>
        <taxon>Amoebophilaceae</taxon>
        <taxon>Candidatus Cardinium</taxon>
    </lineage>
</organism>
<dbReference type="OrthoDB" id="9802919at2"/>
<feature type="domain" description="Peptidase S26" evidence="9">
    <location>
        <begin position="46"/>
        <end position="190"/>
    </location>
</feature>
<gene>
    <name evidence="10" type="primary">lepB</name>
    <name evidence="10" type="ORF">DK880_00532</name>
</gene>
<dbReference type="GO" id="GO:0006465">
    <property type="term" value="P:signal peptide processing"/>
    <property type="evidence" value="ECO:0007669"/>
    <property type="project" value="InterPro"/>
</dbReference>
<feature type="active site" evidence="7">
    <location>
        <position position="167"/>
    </location>
</feature>
<dbReference type="EMBL" id="CP029619">
    <property type="protein sequence ID" value="AWN81852.1"/>
    <property type="molecule type" value="Genomic_DNA"/>
</dbReference>
<dbReference type="SUPFAM" id="SSF51306">
    <property type="entry name" value="LexA/Signal peptidase"/>
    <property type="match status" value="1"/>
</dbReference>
<dbReference type="GO" id="GO:0009003">
    <property type="term" value="F:signal peptidase activity"/>
    <property type="evidence" value="ECO:0007669"/>
    <property type="project" value="UniProtKB-EC"/>
</dbReference>
<protein>
    <recommendedName>
        <fullName evidence="4 8">Signal peptidase I</fullName>
        <ecNumber evidence="3 8">3.4.21.89</ecNumber>
    </recommendedName>
</protein>
<name>A0A2Z3LCE9_9BACT</name>
<dbReference type="PANTHER" id="PTHR43390:SF1">
    <property type="entry name" value="CHLOROPLAST PROCESSING PEPTIDASE"/>
    <property type="match status" value="1"/>
</dbReference>
<keyword evidence="11" id="KW-1185">Reference proteome</keyword>
<evidence type="ECO:0000256" key="2">
    <source>
        <dbReference type="ARBA" id="ARBA00009370"/>
    </source>
</evidence>
<dbReference type="PROSITE" id="PS00501">
    <property type="entry name" value="SPASE_I_1"/>
    <property type="match status" value="1"/>
</dbReference>
<evidence type="ECO:0000313" key="11">
    <source>
        <dbReference type="Proteomes" id="UP000245872"/>
    </source>
</evidence>
<dbReference type="NCBIfam" id="TIGR02227">
    <property type="entry name" value="sigpep_I_bact"/>
    <property type="match status" value="1"/>
</dbReference>
<evidence type="ECO:0000259" key="9">
    <source>
        <dbReference type="Pfam" id="PF10502"/>
    </source>
</evidence>
<keyword evidence="8" id="KW-1133">Transmembrane helix</keyword>
<dbReference type="PANTHER" id="PTHR43390">
    <property type="entry name" value="SIGNAL PEPTIDASE I"/>
    <property type="match status" value="1"/>
</dbReference>
<evidence type="ECO:0000256" key="7">
    <source>
        <dbReference type="PIRSR" id="PIRSR600223-1"/>
    </source>
</evidence>
<dbReference type="CDD" id="cd06530">
    <property type="entry name" value="S26_SPase_I"/>
    <property type="match status" value="2"/>
</dbReference>